<dbReference type="CDD" id="cd12163">
    <property type="entry name" value="2-Hacid_dh_5"/>
    <property type="match status" value="1"/>
</dbReference>
<sequence length="368" mass="40132">MGEAARPQEHLLILLPASVPDAVIDDLRRSFPNIEITHLQIGLDETVDAVPSELLERTTILATSFRHVPTPQQVPNLKLLHSFSAGMDHLLNAPLVTDTNIPITTSSGIHGPPIAEWTILNWLVASKHYNELYEAQKKHEWKKQTSFATSIEDHVGKRVGILGYGSIGRQIGRVAVALGMKVLAYTASPRDTPESRRDKGYIVPGTGDPDGTLPISWHHGTDKESLRAFLAQDLDHVVVSLPLTPATTHLLGAEEFAVLSSHSTGTRKPFITNISRGKIVDQDALIAALKNGQLSGAALDVTDPEPLPADHPLWDAPNVQISPHISGLGKEYFARSLDVLKVNLIYILASRIELQGYLLNSLNAYVGF</sequence>
<reference evidence="4 5" key="1">
    <citation type="submission" date="2015-04" db="EMBL/GenBank/DDBJ databases">
        <authorList>
            <person name="Heijne W.H."/>
            <person name="Fedorova N.D."/>
            <person name="Nierman W.C."/>
            <person name="Vollebregt A.W."/>
            <person name="Zhao Z."/>
            <person name="Wu L."/>
            <person name="Kumar M."/>
            <person name="Stam H."/>
            <person name="van den Berg M.A."/>
            <person name="Pel H.J."/>
        </authorList>
    </citation>
    <scope>NUCLEOTIDE SEQUENCE [LARGE SCALE GENOMIC DNA]</scope>
    <source>
        <strain evidence="4 5">CBS 393.64</strain>
    </source>
</reference>
<dbReference type="Pfam" id="PF02826">
    <property type="entry name" value="2-Hacid_dh_C"/>
    <property type="match status" value="2"/>
</dbReference>
<dbReference type="InterPro" id="IPR036291">
    <property type="entry name" value="NAD(P)-bd_dom_sf"/>
</dbReference>
<dbReference type="SUPFAM" id="SSF52283">
    <property type="entry name" value="Formate/glycerate dehydrogenase catalytic domain-like"/>
    <property type="match status" value="1"/>
</dbReference>
<dbReference type="Gene3D" id="3.40.50.720">
    <property type="entry name" value="NAD(P)-binding Rossmann-like Domain"/>
    <property type="match status" value="2"/>
</dbReference>
<proteinExistence type="predicted"/>
<dbReference type="PANTHER" id="PTHR43333:SF1">
    <property type="entry name" value="D-ISOMER SPECIFIC 2-HYDROXYACID DEHYDROGENASE NAD-BINDING DOMAIN-CONTAINING PROTEIN"/>
    <property type="match status" value="1"/>
</dbReference>
<evidence type="ECO:0000313" key="4">
    <source>
        <dbReference type="EMBL" id="KKA17001.1"/>
    </source>
</evidence>
<dbReference type="RefSeq" id="XP_013323613.1">
    <property type="nucleotide sequence ID" value="XM_013468159.1"/>
</dbReference>
<dbReference type="GO" id="GO:0051287">
    <property type="term" value="F:NAD binding"/>
    <property type="evidence" value="ECO:0007669"/>
    <property type="project" value="InterPro"/>
</dbReference>
<dbReference type="InterPro" id="IPR029752">
    <property type="entry name" value="D-isomer_DH_CS1"/>
</dbReference>
<gene>
    <name evidence="4" type="ORF">T310_9369</name>
</gene>
<dbReference type="OrthoDB" id="298012at2759"/>
<dbReference type="PANTHER" id="PTHR43333">
    <property type="entry name" value="2-HACID_DH_C DOMAIN-CONTAINING PROTEIN"/>
    <property type="match status" value="1"/>
</dbReference>
<evidence type="ECO:0000256" key="1">
    <source>
        <dbReference type="ARBA" id="ARBA00023002"/>
    </source>
</evidence>
<name>A0A0F4YGC0_RASE3</name>
<evidence type="ECO:0000313" key="5">
    <source>
        <dbReference type="Proteomes" id="UP000053958"/>
    </source>
</evidence>
<dbReference type="PROSITE" id="PS00065">
    <property type="entry name" value="D_2_HYDROXYACID_DH_1"/>
    <property type="match status" value="1"/>
</dbReference>
<comment type="caution">
    <text evidence="4">The sequence shown here is derived from an EMBL/GenBank/DDBJ whole genome shotgun (WGS) entry which is preliminary data.</text>
</comment>
<dbReference type="Proteomes" id="UP000053958">
    <property type="component" value="Unassembled WGS sequence"/>
</dbReference>
<keyword evidence="2" id="KW-0520">NAD</keyword>
<protein>
    <submittedName>
        <fullName evidence="4">Dehydrogenase</fullName>
    </submittedName>
</protein>
<dbReference type="GeneID" id="25321307"/>
<dbReference type="InterPro" id="IPR006140">
    <property type="entry name" value="D-isomer_DH_NAD-bd"/>
</dbReference>
<keyword evidence="5" id="KW-1185">Reference proteome</keyword>
<keyword evidence="1" id="KW-0560">Oxidoreductase</keyword>
<dbReference type="GO" id="GO:0016491">
    <property type="term" value="F:oxidoreductase activity"/>
    <property type="evidence" value="ECO:0007669"/>
    <property type="project" value="UniProtKB-KW"/>
</dbReference>
<feature type="domain" description="D-isomer specific 2-hydroxyacid dehydrogenase NAD-binding" evidence="3">
    <location>
        <begin position="221"/>
        <end position="326"/>
    </location>
</feature>
<dbReference type="EMBL" id="LASV01000721">
    <property type="protein sequence ID" value="KKA17001.1"/>
    <property type="molecule type" value="Genomic_DNA"/>
</dbReference>
<accession>A0A0F4YGC0</accession>
<dbReference type="SUPFAM" id="SSF51735">
    <property type="entry name" value="NAD(P)-binding Rossmann-fold domains"/>
    <property type="match status" value="1"/>
</dbReference>
<evidence type="ECO:0000259" key="3">
    <source>
        <dbReference type="Pfam" id="PF02826"/>
    </source>
</evidence>
<organism evidence="4 5">
    <name type="scientific">Rasamsonia emersonii (strain ATCC 16479 / CBS 393.64 / IMI 116815)</name>
    <dbReference type="NCBI Taxonomy" id="1408163"/>
    <lineage>
        <taxon>Eukaryota</taxon>
        <taxon>Fungi</taxon>
        <taxon>Dikarya</taxon>
        <taxon>Ascomycota</taxon>
        <taxon>Pezizomycotina</taxon>
        <taxon>Eurotiomycetes</taxon>
        <taxon>Eurotiomycetidae</taxon>
        <taxon>Eurotiales</taxon>
        <taxon>Trichocomaceae</taxon>
        <taxon>Rasamsonia</taxon>
    </lineage>
</organism>
<evidence type="ECO:0000256" key="2">
    <source>
        <dbReference type="ARBA" id="ARBA00023027"/>
    </source>
</evidence>
<feature type="domain" description="D-isomer specific 2-hydroxyacid dehydrogenase NAD-binding" evidence="3">
    <location>
        <begin position="123"/>
        <end position="193"/>
    </location>
</feature>
<dbReference type="STRING" id="1408163.A0A0F4YGC0"/>
<dbReference type="AlphaFoldDB" id="A0A0F4YGC0"/>